<dbReference type="AlphaFoldDB" id="A0A1C3HCE3"/>
<reference evidence="1" key="1">
    <citation type="submission" date="2016-05" db="EMBL/GenBank/DDBJ databases">
        <authorList>
            <person name="Cock P.J.A."/>
            <person name="Cock P.J.A."/>
        </authorList>
    </citation>
    <scope>NUCLEOTIDE SEQUENCE</scope>
    <source>
        <strain evidence="1">PWN146_assembly</strain>
    </source>
</reference>
<name>A0A1C3HCE3_SERMA</name>
<proteinExistence type="predicted"/>
<dbReference type="EMBL" id="LT575490">
    <property type="protein sequence ID" value="SAY42699.1"/>
    <property type="molecule type" value="Genomic_DNA"/>
</dbReference>
<accession>A0A1C3HCE3</accession>
<protein>
    <submittedName>
        <fullName evidence="1">Uncharacterized protein</fullName>
    </submittedName>
</protein>
<gene>
    <name evidence="1" type="ORF">PWN146_01385</name>
</gene>
<sequence length="135" mass="14947">MNDRLSRLKRALPGYLEAWREGGLPSDWGQVANPEVIAALLAEWEALSELASLFETATETPTEPAAFWRARAEQMAQRNRELSAQLATPIRLPGVRVAFFGYVKTAVMDARQVKAAIRDAGFLIDCDDKNDSLPS</sequence>
<organism evidence="1">
    <name type="scientific">Serratia marcescens</name>
    <dbReference type="NCBI Taxonomy" id="615"/>
    <lineage>
        <taxon>Bacteria</taxon>
        <taxon>Pseudomonadati</taxon>
        <taxon>Pseudomonadota</taxon>
        <taxon>Gammaproteobacteria</taxon>
        <taxon>Enterobacterales</taxon>
        <taxon>Yersiniaceae</taxon>
        <taxon>Serratia</taxon>
    </lineage>
</organism>
<evidence type="ECO:0000313" key="1">
    <source>
        <dbReference type="EMBL" id="SAY42699.1"/>
    </source>
</evidence>